<evidence type="ECO:0000313" key="1">
    <source>
        <dbReference type="EMBL" id="KAJ3554747.1"/>
    </source>
</evidence>
<protein>
    <submittedName>
        <fullName evidence="1">Uncharacterized protein</fullName>
    </submittedName>
</protein>
<gene>
    <name evidence="1" type="ORF">NM688_g2946</name>
</gene>
<keyword evidence="2" id="KW-1185">Reference proteome</keyword>
<sequence>MRKLLSIILWSCEAWCISALHLLGSSTLGKDPQTVNRLNGESFQQDPLVTFNGFQYAVFWVPDSSNASMRYASISRRCIDRTAACNSDWETFILTDYAETQDDGHNVISLGISPGDGTLHIGFDQHDNPLNYRISQPDVATRPLSIAWSPQIFGPTLDYLPGLEDLDKSVYFINVTYPRFLRIPSEGEGSDSEADLLFELRVGRSGLGDDWLYKYVPGKGWIQIGRYLEGVNNNAYINGLDFDSQNVLHATWTYRDYVNDTGQDVAVEAGPNGPENNHDMDYAFSRDLGMTWQNTWGQSIANTTAQIPIVPVSAGITVFSIPKYGGILNQESQVIDAEGRVHVLNRENTTGIEQWYHYWRSTAGLWTRNPLPPPDALLGSYNITGSPTVIGKRGKFVAPSDTQSDTVAALLAILPSNAPNSTAFTIIKSTAVGHFRDWEVLWAAADGCSAEPLFDRYRLQEDDVLSVFLVNGREVQVLDFELNAESDYRRKREVYAHADGTVYVIDVSSLAGVASVTNQRQARSQGLKLLDRFAVPVKFQLALISRCVQLPGCVRLRLRSRPAPTRRRTAMRTSSRCTVAQDVDADDVRVLLDVHRYRRINIAEWSGAAASLALGLNVGQAIAGEHNIYGMDAVIDVGAALSFMTTGHAGGKWHVPFAVINRASWGIRGAWFTLMNRIILSCVWQGVQSWYGGQMVKVMIGAIWPSFYNLKNHFPPNIGMETNDFVGFIIFVALCFPLFLLRPEHYRIPAIISSALVTVTAFCVFIWALAKQGNGGPLFNNPEAVYGVGHLEGSTLGWVMMRCITSGIGAWSGGILYQSDFSRYAVNPGAQLYGQIFVIPLCLLGSNILGIVTTSCARGFYPDEPLLWKLYDLFAAIQRHGGARARAAVFFASFTFFLAQLCVTIVACGVVGGMDLAALLPRWFNIRRGSMLIGVVGICINPWRILNTANSFISAMSAYGVFLGPLTGIMMADYHVLRARKLKISHLFVPSPASDYWFWHGLNWRAPIAWLLGVWPNMPGFSASVTPNSVEVKAGWTHVYYLSWLLGFCISASVWIALNALWPAPGLREADAEIATDTDSTKSSPGFDYETKSIKGDVECAKVYSIAAQLVPGADDVTAFVGNVFATYDFSQYMQDRVEGATKKVQTFVTDFATITLPKHTCAALDTLETTVQDYAADLLANSNMKGPTISTVRSFISTTSQTVSVALRFQTLVQGLWKDETMLDRFLWALGDVYSSAFADAVQNSPPSLQPASSHDERSKLMAVVSANAEYGFMQLCTSFGIPEDEARELHARFNELAPYIEMMMTTAGDIIEEHPLLFKVVRMVLVRVIPPPLWFLLQISTNLLTMEEDEFTAKGLLLRWRAQRKSNLNDGVMAFIPGLLDSPLRTIDTWEESGGSIASPAAAMRRLLGCEYYERVPDKDQSYVLMNE</sequence>
<dbReference type="EMBL" id="JANHOG010000400">
    <property type="protein sequence ID" value="KAJ3554747.1"/>
    <property type="molecule type" value="Genomic_DNA"/>
</dbReference>
<evidence type="ECO:0000313" key="2">
    <source>
        <dbReference type="Proteomes" id="UP001148662"/>
    </source>
</evidence>
<comment type="caution">
    <text evidence="1">The sequence shown here is derived from an EMBL/GenBank/DDBJ whole genome shotgun (WGS) entry which is preliminary data.</text>
</comment>
<dbReference type="Proteomes" id="UP001148662">
    <property type="component" value="Unassembled WGS sequence"/>
</dbReference>
<name>A0ACC1T754_9APHY</name>
<accession>A0ACC1T754</accession>
<reference evidence="1" key="1">
    <citation type="submission" date="2022-07" db="EMBL/GenBank/DDBJ databases">
        <title>Genome Sequence of Phlebia brevispora.</title>
        <authorList>
            <person name="Buettner E."/>
        </authorList>
    </citation>
    <scope>NUCLEOTIDE SEQUENCE</scope>
    <source>
        <strain evidence="1">MPL23</strain>
    </source>
</reference>
<proteinExistence type="predicted"/>
<organism evidence="1 2">
    <name type="scientific">Phlebia brevispora</name>
    <dbReference type="NCBI Taxonomy" id="194682"/>
    <lineage>
        <taxon>Eukaryota</taxon>
        <taxon>Fungi</taxon>
        <taxon>Dikarya</taxon>
        <taxon>Basidiomycota</taxon>
        <taxon>Agaricomycotina</taxon>
        <taxon>Agaricomycetes</taxon>
        <taxon>Polyporales</taxon>
        <taxon>Meruliaceae</taxon>
        <taxon>Phlebia</taxon>
    </lineage>
</organism>